<accession>A0AB35HSX1</accession>
<dbReference type="AlphaFoldDB" id="A0AB35HSX1"/>
<sequence>MAHPKPDIGDWYEDIDSGELFEVVAIDEVHGTVEVQYLDGAVGEFERDHWPALPIVDAEPPEDANIAFGTTAHEQDANTVEPANPLDTLEGESFTGTDEPDH</sequence>
<evidence type="ECO:0000256" key="1">
    <source>
        <dbReference type="SAM" id="MobiDB-lite"/>
    </source>
</evidence>
<dbReference type="EMBL" id="JAPHQB010000002">
    <property type="protein sequence ID" value="MCX2800427.1"/>
    <property type="molecule type" value="Genomic_DNA"/>
</dbReference>
<protein>
    <submittedName>
        <fullName evidence="2">Uncharacterized protein</fullName>
    </submittedName>
</protein>
<dbReference type="Pfam" id="PF20549">
    <property type="entry name" value="DUF6763"/>
    <property type="match status" value="1"/>
</dbReference>
<feature type="region of interest" description="Disordered" evidence="1">
    <location>
        <begin position="70"/>
        <end position="102"/>
    </location>
</feature>
<comment type="caution">
    <text evidence="2">The sequence shown here is derived from an EMBL/GenBank/DDBJ whole genome shotgun (WGS) entry which is preliminary data.</text>
</comment>
<reference evidence="2" key="1">
    <citation type="submission" date="2022-11" db="EMBL/GenBank/DDBJ databases">
        <title>Chitin-degrading and fungicidal potential of chitinolytic bacterial strains from marine environment of the Pacific Ocean regions.</title>
        <authorList>
            <person name="Pentekhina I."/>
            <person name="Nedashkovskaya O."/>
            <person name="Seitkalieva A."/>
            <person name="Podvolotskaya A."/>
            <person name="Tekutyeva L."/>
            <person name="Balabanova L."/>
        </authorList>
    </citation>
    <scope>NUCLEOTIDE SEQUENCE</scope>
    <source>
        <strain evidence="2">KMM 6838</strain>
    </source>
</reference>
<organism evidence="2 3">
    <name type="scientific">Microbulbifer thermotolerans</name>
    <dbReference type="NCBI Taxonomy" id="252514"/>
    <lineage>
        <taxon>Bacteria</taxon>
        <taxon>Pseudomonadati</taxon>
        <taxon>Pseudomonadota</taxon>
        <taxon>Gammaproteobacteria</taxon>
        <taxon>Cellvibrionales</taxon>
        <taxon>Microbulbiferaceae</taxon>
        <taxon>Microbulbifer</taxon>
    </lineage>
</organism>
<evidence type="ECO:0000313" key="2">
    <source>
        <dbReference type="EMBL" id="MCX2800427.1"/>
    </source>
</evidence>
<name>A0AB35HSX1_MICTH</name>
<proteinExistence type="predicted"/>
<gene>
    <name evidence="2" type="ORF">OQJ68_01350</name>
</gene>
<evidence type="ECO:0000313" key="3">
    <source>
        <dbReference type="Proteomes" id="UP001209730"/>
    </source>
</evidence>
<dbReference type="InterPro" id="IPR046651">
    <property type="entry name" value="DUF6763"/>
</dbReference>
<dbReference type="RefSeq" id="WP_074901132.1">
    <property type="nucleotide sequence ID" value="NZ_CP130317.1"/>
</dbReference>
<dbReference type="Proteomes" id="UP001209730">
    <property type="component" value="Unassembled WGS sequence"/>
</dbReference>